<evidence type="ECO:0000313" key="4">
    <source>
        <dbReference type="Proteomes" id="UP001303046"/>
    </source>
</evidence>
<keyword evidence="2" id="KW-0812">Transmembrane</keyword>
<dbReference type="EMBL" id="JAVFWL010000001">
    <property type="protein sequence ID" value="KAK6731407.1"/>
    <property type="molecule type" value="Genomic_DNA"/>
</dbReference>
<feature type="transmembrane region" description="Helical" evidence="2">
    <location>
        <begin position="88"/>
        <end position="121"/>
    </location>
</feature>
<proteinExistence type="predicted"/>
<sequence length="134" mass="15169">MNDTSHCVPQIRSGRGDIAKILEWGKKRSLRRLQAQHHQNKEKEETGDTGTETGSTSASTGTGKRKKKKKAKKVKRKRRKDRYESQNYLLRIEGTLCCASLIIGFVWLVSVFIALIAFLVWAEFDVTATTDSVK</sequence>
<keyword evidence="4" id="KW-1185">Reference proteome</keyword>
<feature type="compositionally biased region" description="Low complexity" evidence="1">
    <location>
        <begin position="48"/>
        <end position="62"/>
    </location>
</feature>
<evidence type="ECO:0000256" key="1">
    <source>
        <dbReference type="SAM" id="MobiDB-lite"/>
    </source>
</evidence>
<dbReference type="PANTHER" id="PTHR39355:SF1">
    <property type="entry name" value="PROTEIN CBG20624"/>
    <property type="match status" value="1"/>
</dbReference>
<feature type="compositionally biased region" description="Basic residues" evidence="1">
    <location>
        <begin position="63"/>
        <end position="80"/>
    </location>
</feature>
<name>A0ABR1BYK0_NECAM</name>
<organism evidence="3 4">
    <name type="scientific">Necator americanus</name>
    <name type="common">Human hookworm</name>
    <dbReference type="NCBI Taxonomy" id="51031"/>
    <lineage>
        <taxon>Eukaryota</taxon>
        <taxon>Metazoa</taxon>
        <taxon>Ecdysozoa</taxon>
        <taxon>Nematoda</taxon>
        <taxon>Chromadorea</taxon>
        <taxon>Rhabditida</taxon>
        <taxon>Rhabditina</taxon>
        <taxon>Rhabditomorpha</taxon>
        <taxon>Strongyloidea</taxon>
        <taxon>Ancylostomatidae</taxon>
        <taxon>Bunostominae</taxon>
        <taxon>Necator</taxon>
    </lineage>
</organism>
<evidence type="ECO:0000313" key="3">
    <source>
        <dbReference type="EMBL" id="KAK6731407.1"/>
    </source>
</evidence>
<keyword evidence="2" id="KW-0472">Membrane</keyword>
<keyword evidence="2" id="KW-1133">Transmembrane helix</keyword>
<dbReference type="InterPro" id="IPR040019">
    <property type="entry name" value="C27D6.3-like"/>
</dbReference>
<protein>
    <submittedName>
        <fullName evidence="3">Uncharacterized protein</fullName>
    </submittedName>
</protein>
<evidence type="ECO:0000256" key="2">
    <source>
        <dbReference type="SAM" id="Phobius"/>
    </source>
</evidence>
<reference evidence="3 4" key="1">
    <citation type="submission" date="2023-08" db="EMBL/GenBank/DDBJ databases">
        <title>A Necator americanus chromosomal reference genome.</title>
        <authorList>
            <person name="Ilik V."/>
            <person name="Petrzelkova K.J."/>
            <person name="Pardy F."/>
            <person name="Fuh T."/>
            <person name="Niatou-Singa F.S."/>
            <person name="Gouil Q."/>
            <person name="Baker L."/>
            <person name="Ritchie M.E."/>
            <person name="Jex A.R."/>
            <person name="Gazzola D."/>
            <person name="Li H."/>
            <person name="Toshio Fujiwara R."/>
            <person name="Zhan B."/>
            <person name="Aroian R.V."/>
            <person name="Pafco B."/>
            <person name="Schwarz E.M."/>
        </authorList>
    </citation>
    <scope>NUCLEOTIDE SEQUENCE [LARGE SCALE GENOMIC DNA]</scope>
    <source>
        <strain evidence="3 4">Aroian</strain>
        <tissue evidence="3">Whole animal</tissue>
    </source>
</reference>
<comment type="caution">
    <text evidence="3">The sequence shown here is derived from an EMBL/GenBank/DDBJ whole genome shotgun (WGS) entry which is preliminary data.</text>
</comment>
<gene>
    <name evidence="3" type="primary">Necator_chrI.g3842</name>
    <name evidence="3" type="ORF">RB195_007713</name>
</gene>
<dbReference type="Proteomes" id="UP001303046">
    <property type="component" value="Unassembled WGS sequence"/>
</dbReference>
<accession>A0ABR1BYK0</accession>
<dbReference type="PANTHER" id="PTHR39355">
    <property type="entry name" value="PROTEIN CBG20624"/>
    <property type="match status" value="1"/>
</dbReference>
<feature type="region of interest" description="Disordered" evidence="1">
    <location>
        <begin position="32"/>
        <end position="82"/>
    </location>
</feature>